<comment type="caution">
    <text evidence="1">The sequence shown here is derived from an EMBL/GenBank/DDBJ whole genome shotgun (WGS) entry which is preliminary data.</text>
</comment>
<dbReference type="EMBL" id="JXTB01000332">
    <property type="protein sequence ID" value="PON45376.1"/>
    <property type="molecule type" value="Genomic_DNA"/>
</dbReference>
<protein>
    <submittedName>
        <fullName evidence="1">Uncharacterized protein</fullName>
    </submittedName>
</protein>
<organism evidence="1 2">
    <name type="scientific">Parasponia andersonii</name>
    <name type="common">Sponia andersonii</name>
    <dbReference type="NCBI Taxonomy" id="3476"/>
    <lineage>
        <taxon>Eukaryota</taxon>
        <taxon>Viridiplantae</taxon>
        <taxon>Streptophyta</taxon>
        <taxon>Embryophyta</taxon>
        <taxon>Tracheophyta</taxon>
        <taxon>Spermatophyta</taxon>
        <taxon>Magnoliopsida</taxon>
        <taxon>eudicotyledons</taxon>
        <taxon>Gunneridae</taxon>
        <taxon>Pentapetalae</taxon>
        <taxon>rosids</taxon>
        <taxon>fabids</taxon>
        <taxon>Rosales</taxon>
        <taxon>Cannabaceae</taxon>
        <taxon>Parasponia</taxon>
    </lineage>
</organism>
<accession>A0A2P5B9B0</accession>
<proteinExistence type="predicted"/>
<keyword evidence="2" id="KW-1185">Reference proteome</keyword>
<reference evidence="2" key="1">
    <citation type="submission" date="2016-06" db="EMBL/GenBank/DDBJ databases">
        <title>Parallel loss of symbiosis genes in relatives of nitrogen-fixing non-legume Parasponia.</title>
        <authorList>
            <person name="Van Velzen R."/>
            <person name="Holmer R."/>
            <person name="Bu F."/>
            <person name="Rutten L."/>
            <person name="Van Zeijl A."/>
            <person name="Liu W."/>
            <person name="Santuari L."/>
            <person name="Cao Q."/>
            <person name="Sharma T."/>
            <person name="Shen D."/>
            <person name="Roswanjaya Y."/>
            <person name="Wardhani T."/>
            <person name="Kalhor M.S."/>
            <person name="Jansen J."/>
            <person name="Van den Hoogen J."/>
            <person name="Gungor B."/>
            <person name="Hartog M."/>
            <person name="Hontelez J."/>
            <person name="Verver J."/>
            <person name="Yang W.-C."/>
            <person name="Schijlen E."/>
            <person name="Repin R."/>
            <person name="Schilthuizen M."/>
            <person name="Schranz E."/>
            <person name="Heidstra R."/>
            <person name="Miyata K."/>
            <person name="Fedorova E."/>
            <person name="Kohlen W."/>
            <person name="Bisseling T."/>
            <person name="Smit S."/>
            <person name="Geurts R."/>
        </authorList>
    </citation>
    <scope>NUCLEOTIDE SEQUENCE [LARGE SCALE GENOMIC DNA]</scope>
    <source>
        <strain evidence="2">cv. WU1-14</strain>
    </source>
</reference>
<dbReference type="Proteomes" id="UP000237105">
    <property type="component" value="Unassembled WGS sequence"/>
</dbReference>
<name>A0A2P5B9B0_PARAD</name>
<gene>
    <name evidence="1" type="ORF">PanWU01x14_259360</name>
</gene>
<feature type="non-terminal residue" evidence="1">
    <location>
        <position position="1"/>
    </location>
</feature>
<dbReference type="AlphaFoldDB" id="A0A2P5B9B0"/>
<sequence>GRAHHKPWKGPAQSDPYLYSWGVGSPKGLPPEYDGEKFTTPDLDRAFNAIWNRWAQGASRPDRMTICPNLTPDRFKP</sequence>
<evidence type="ECO:0000313" key="2">
    <source>
        <dbReference type="Proteomes" id="UP000237105"/>
    </source>
</evidence>
<evidence type="ECO:0000313" key="1">
    <source>
        <dbReference type="EMBL" id="PON45376.1"/>
    </source>
</evidence>